<evidence type="ECO:0000313" key="1">
    <source>
        <dbReference type="EMBL" id="KAI0085101.1"/>
    </source>
</evidence>
<sequence>MDNIVAIGAGLGLRALIDAVAHETMQANALVGLWEGVVLNHFLGKSPSSIDPYIGLGLRLFIDFLFTTSVTRLLIVLLWTGLGMLLADVAVQLSSDRRFRRLWRRSTRSRSTIALGPGQSLRPTTTPVPGQFDQWSVTSGPVSTSYAQGLGLSASTSDSRSTSQVSRTPTETDNYSLPPRPRTPSDLEYLTLPVIPDSTDPSPSAPVAGPSTTRTKVGVDVDIRPQDTTPRNSRVVKSDKPKKGKGAATYNADDKPAINSGLTTPTSNPRSLLDEEDRPRVHSGLTTPEHLHAPLTMPEPEKAPPPPSKIPIKQPPAPSAAPARLTIAAPSPTVSMPQPQLTPVAIPPVSDIPNIPTPDDKVENRTPPPPFEEAIKAPSIADDVSSIGESVITGKKNNIIAKADELRKLAKDAEAERDRLRNELRKAEREKRPLDIICLQVELQEAQENIDNLHAKAARRYYKAHNLNPAPQEIDVHRLNSEEAFAQVKKAIRDARGFGATQLRIIVGKGNHSKGNVPVLKPAITSELQKLYIPVEPDPKNSGVLIVKLPAGKFSSGAPVVS</sequence>
<name>A0ACB8TST5_9APHY</name>
<comment type="caution">
    <text evidence="1">The sequence shown here is derived from an EMBL/GenBank/DDBJ whole genome shotgun (WGS) entry which is preliminary data.</text>
</comment>
<proteinExistence type="predicted"/>
<accession>A0ACB8TST5</accession>
<keyword evidence="2" id="KW-1185">Reference proteome</keyword>
<evidence type="ECO:0000313" key="2">
    <source>
        <dbReference type="Proteomes" id="UP001055072"/>
    </source>
</evidence>
<reference evidence="1" key="1">
    <citation type="journal article" date="2021" name="Environ. Microbiol.">
        <title>Gene family expansions and transcriptome signatures uncover fungal adaptations to wood decay.</title>
        <authorList>
            <person name="Hage H."/>
            <person name="Miyauchi S."/>
            <person name="Viragh M."/>
            <person name="Drula E."/>
            <person name="Min B."/>
            <person name="Chaduli D."/>
            <person name="Navarro D."/>
            <person name="Favel A."/>
            <person name="Norest M."/>
            <person name="Lesage-Meessen L."/>
            <person name="Balint B."/>
            <person name="Merenyi Z."/>
            <person name="de Eugenio L."/>
            <person name="Morin E."/>
            <person name="Martinez A.T."/>
            <person name="Baldrian P."/>
            <person name="Stursova M."/>
            <person name="Martinez M.J."/>
            <person name="Novotny C."/>
            <person name="Magnuson J.K."/>
            <person name="Spatafora J.W."/>
            <person name="Maurice S."/>
            <person name="Pangilinan J."/>
            <person name="Andreopoulos W."/>
            <person name="LaButti K."/>
            <person name="Hundley H."/>
            <person name="Na H."/>
            <person name="Kuo A."/>
            <person name="Barry K."/>
            <person name="Lipzen A."/>
            <person name="Henrissat B."/>
            <person name="Riley R."/>
            <person name="Ahrendt S."/>
            <person name="Nagy L.G."/>
            <person name="Grigoriev I.V."/>
            <person name="Martin F."/>
            <person name="Rosso M.N."/>
        </authorList>
    </citation>
    <scope>NUCLEOTIDE SEQUENCE</scope>
    <source>
        <strain evidence="1">CBS 384.51</strain>
    </source>
</reference>
<organism evidence="1 2">
    <name type="scientific">Irpex rosettiformis</name>
    <dbReference type="NCBI Taxonomy" id="378272"/>
    <lineage>
        <taxon>Eukaryota</taxon>
        <taxon>Fungi</taxon>
        <taxon>Dikarya</taxon>
        <taxon>Basidiomycota</taxon>
        <taxon>Agaricomycotina</taxon>
        <taxon>Agaricomycetes</taxon>
        <taxon>Polyporales</taxon>
        <taxon>Irpicaceae</taxon>
        <taxon>Irpex</taxon>
    </lineage>
</organism>
<protein>
    <submittedName>
        <fullName evidence="1">Uncharacterized protein</fullName>
    </submittedName>
</protein>
<gene>
    <name evidence="1" type="ORF">BDY19DRAFT_968075</name>
</gene>
<dbReference type="EMBL" id="MU274935">
    <property type="protein sequence ID" value="KAI0085101.1"/>
    <property type="molecule type" value="Genomic_DNA"/>
</dbReference>
<dbReference type="Proteomes" id="UP001055072">
    <property type="component" value="Unassembled WGS sequence"/>
</dbReference>